<evidence type="ECO:0000313" key="2">
    <source>
        <dbReference type="EnsemblPlants" id="AUR62034854-RA:cds"/>
    </source>
</evidence>
<dbReference type="PANTHER" id="PTHR34222:SF79">
    <property type="entry name" value="RETROVIRUS-RELATED POL POLYPROTEIN FROM TRANSPOSON TNT 1-94"/>
    <property type="match status" value="1"/>
</dbReference>
<feature type="domain" description="Retrotransposon Copia-like N-terminal" evidence="1">
    <location>
        <begin position="33"/>
        <end position="68"/>
    </location>
</feature>
<dbReference type="Gramene" id="AUR62034854-RA">
    <property type="protein sequence ID" value="AUR62034854-RA:cds"/>
    <property type="gene ID" value="AUR62034854"/>
</dbReference>
<reference evidence="2" key="2">
    <citation type="submission" date="2021-03" db="UniProtKB">
        <authorList>
            <consortium name="EnsemblPlants"/>
        </authorList>
    </citation>
    <scope>IDENTIFICATION</scope>
</reference>
<keyword evidence="3" id="KW-1185">Reference proteome</keyword>
<proteinExistence type="predicted"/>
<dbReference type="InterPro" id="IPR029472">
    <property type="entry name" value="Copia-like_N"/>
</dbReference>
<protein>
    <recommendedName>
        <fullName evidence="1">Retrotransposon Copia-like N-terminal domain-containing protein</fullName>
    </recommendedName>
</protein>
<dbReference type="PANTHER" id="PTHR34222">
    <property type="entry name" value="GAG_PRE-INTEGRS DOMAIN-CONTAINING PROTEIN"/>
    <property type="match status" value="1"/>
</dbReference>
<reference evidence="2" key="1">
    <citation type="journal article" date="2017" name="Nature">
        <title>The genome of Chenopodium quinoa.</title>
        <authorList>
            <person name="Jarvis D.E."/>
            <person name="Ho Y.S."/>
            <person name="Lightfoot D.J."/>
            <person name="Schmoeckel S.M."/>
            <person name="Li B."/>
            <person name="Borm T.J.A."/>
            <person name="Ohyanagi H."/>
            <person name="Mineta K."/>
            <person name="Michell C.T."/>
            <person name="Saber N."/>
            <person name="Kharbatia N.M."/>
            <person name="Rupper R.R."/>
            <person name="Sharp A.R."/>
            <person name="Dally N."/>
            <person name="Boughton B.A."/>
            <person name="Woo Y.H."/>
            <person name="Gao G."/>
            <person name="Schijlen E.G.W.M."/>
            <person name="Guo X."/>
            <person name="Momin A.A."/>
            <person name="Negrao S."/>
            <person name="Al-Babili S."/>
            <person name="Gehring C."/>
            <person name="Roessner U."/>
            <person name="Jung C."/>
            <person name="Murphy K."/>
            <person name="Arold S.T."/>
            <person name="Gojobori T."/>
            <person name="van der Linden C.G."/>
            <person name="van Loo E.N."/>
            <person name="Jellen E.N."/>
            <person name="Maughan P.J."/>
            <person name="Tester M."/>
        </authorList>
    </citation>
    <scope>NUCLEOTIDE SEQUENCE [LARGE SCALE GENOMIC DNA]</scope>
    <source>
        <strain evidence="2">cv. PI 614886</strain>
    </source>
</reference>
<dbReference type="AlphaFoldDB" id="A0A803MT63"/>
<evidence type="ECO:0000313" key="3">
    <source>
        <dbReference type="Proteomes" id="UP000596660"/>
    </source>
</evidence>
<sequence>MAGQDKEIRNENGYADPLFLANSYNANVPLGNITFNGENFLNWSRSIKLALGSKNRLGFLEGKVTKPKPDDPKSMDEKIANSFTYIDSVEKLWNELKERYGETNAHVLYFLKKQVKNLEQEKVHCELLKKFMEIQERNKVIDFVMGLSKKNVNIVGNIMAMEPLPSLNKAFHLVQQAEKQRQILEGHNTTKASAFVVNKMNQGRGNGSFQIRETKEMKMKNWCDHCKMKGHTIDDFFKIHGYLDRFKNNPKGKGGMKYVANVEKEENEYLEEEPLDYGSKGGITEGKIDSKLVSAIVQEDPYCKENVASGVKENGLYRLEVKCGQVNEAREE</sequence>
<evidence type="ECO:0000259" key="1">
    <source>
        <dbReference type="Pfam" id="PF14244"/>
    </source>
</evidence>
<organism evidence="2 3">
    <name type="scientific">Chenopodium quinoa</name>
    <name type="common">Quinoa</name>
    <dbReference type="NCBI Taxonomy" id="63459"/>
    <lineage>
        <taxon>Eukaryota</taxon>
        <taxon>Viridiplantae</taxon>
        <taxon>Streptophyta</taxon>
        <taxon>Embryophyta</taxon>
        <taxon>Tracheophyta</taxon>
        <taxon>Spermatophyta</taxon>
        <taxon>Magnoliopsida</taxon>
        <taxon>eudicotyledons</taxon>
        <taxon>Gunneridae</taxon>
        <taxon>Pentapetalae</taxon>
        <taxon>Caryophyllales</taxon>
        <taxon>Chenopodiaceae</taxon>
        <taxon>Chenopodioideae</taxon>
        <taxon>Atripliceae</taxon>
        <taxon>Chenopodium</taxon>
    </lineage>
</organism>
<dbReference type="Pfam" id="PF14244">
    <property type="entry name" value="Retrotran_gag_3"/>
    <property type="match status" value="1"/>
</dbReference>
<accession>A0A803MT63</accession>
<name>A0A803MT63_CHEQI</name>
<dbReference type="EnsemblPlants" id="AUR62034854-RA">
    <property type="protein sequence ID" value="AUR62034854-RA:cds"/>
    <property type="gene ID" value="AUR62034854"/>
</dbReference>
<dbReference type="Proteomes" id="UP000596660">
    <property type="component" value="Unplaced"/>
</dbReference>